<name>A0A179GGT9_PURLI</name>
<proteinExistence type="predicted"/>
<comment type="caution">
    <text evidence="1">The sequence shown here is derived from an EMBL/GenBank/DDBJ whole genome shotgun (WGS) entry which is preliminary data.</text>
</comment>
<dbReference type="Proteomes" id="UP000078340">
    <property type="component" value="Unassembled WGS sequence"/>
</dbReference>
<dbReference type="EMBL" id="LSBI01000014">
    <property type="protein sequence ID" value="OAQ76708.1"/>
    <property type="molecule type" value="Genomic_DNA"/>
</dbReference>
<gene>
    <name evidence="1" type="ORF">VFPFJ_10490</name>
</gene>
<sequence length="222" mass="24761">MFVWLCRRSADSIKAETRHRPANLGAEMVRLAKPWVFHRPIDSTCSWAPIVALIAASTKGFGEFTFARGACRYNQSHYARAFRHSLGRSDVALSARLADRRSRPPGQDCPSTTWDYAILASFAARLRSDNICSTCCPDNTGASSLTGRLLTATFGPRYAPRLWLPQPTTFFWGLKRPRTLCASSRCLDRPLQHLLPRDNFSSSATSVAARAIAGLCKYYNNR</sequence>
<protein>
    <submittedName>
        <fullName evidence="1">Uncharacterized protein</fullName>
    </submittedName>
</protein>
<accession>A0A179GGT9</accession>
<organism evidence="1 2">
    <name type="scientific">Purpureocillium lilacinum</name>
    <name type="common">Paecilomyces lilacinus</name>
    <dbReference type="NCBI Taxonomy" id="33203"/>
    <lineage>
        <taxon>Eukaryota</taxon>
        <taxon>Fungi</taxon>
        <taxon>Dikarya</taxon>
        <taxon>Ascomycota</taxon>
        <taxon>Pezizomycotina</taxon>
        <taxon>Sordariomycetes</taxon>
        <taxon>Hypocreomycetidae</taxon>
        <taxon>Hypocreales</taxon>
        <taxon>Ophiocordycipitaceae</taxon>
        <taxon>Purpureocillium</taxon>
    </lineage>
</organism>
<dbReference type="AlphaFoldDB" id="A0A179GGT9"/>
<evidence type="ECO:0000313" key="2">
    <source>
        <dbReference type="Proteomes" id="UP000078340"/>
    </source>
</evidence>
<reference evidence="1 2" key="1">
    <citation type="submission" date="2016-02" db="EMBL/GenBank/DDBJ databases">
        <title>Biosynthesis of antibiotic leucinostatins and their inhibition on Phytophthora in bio-control Purpureocillium lilacinum.</title>
        <authorList>
            <person name="Wang G."/>
            <person name="Liu Z."/>
            <person name="Lin R."/>
            <person name="Li E."/>
            <person name="Mao Z."/>
            <person name="Ling J."/>
            <person name="Yin W."/>
            <person name="Xie B."/>
        </authorList>
    </citation>
    <scope>NUCLEOTIDE SEQUENCE [LARGE SCALE GENOMIC DNA]</scope>
    <source>
        <strain evidence="1">PLFJ-1</strain>
    </source>
</reference>
<evidence type="ECO:0000313" key="1">
    <source>
        <dbReference type="EMBL" id="OAQ76708.1"/>
    </source>
</evidence>